<feature type="domain" description="EamA" evidence="3">
    <location>
        <begin position="4"/>
        <end position="133"/>
    </location>
</feature>
<evidence type="ECO:0000313" key="4">
    <source>
        <dbReference type="EMBL" id="ABM78002.1"/>
    </source>
</evidence>
<feature type="transmembrane region" description="Helical" evidence="2">
    <location>
        <begin position="223"/>
        <end position="241"/>
    </location>
</feature>
<dbReference type="PANTHER" id="PTHR22911:SF137">
    <property type="entry name" value="SOLUTE CARRIER FAMILY 35 MEMBER G2-RELATED"/>
    <property type="match status" value="1"/>
</dbReference>
<feature type="transmembrane region" description="Helical" evidence="2">
    <location>
        <begin position="61"/>
        <end position="81"/>
    </location>
</feature>
<dbReference type="KEGG" id="pmf:P9303_12541"/>
<dbReference type="GO" id="GO:0016020">
    <property type="term" value="C:membrane"/>
    <property type="evidence" value="ECO:0007669"/>
    <property type="project" value="InterPro"/>
</dbReference>
<evidence type="ECO:0000256" key="1">
    <source>
        <dbReference type="ARBA" id="ARBA00007362"/>
    </source>
</evidence>
<dbReference type="InterPro" id="IPR000620">
    <property type="entry name" value="EamA_dom"/>
</dbReference>
<dbReference type="AlphaFoldDB" id="A2C942"/>
<feature type="transmembrane region" description="Helical" evidence="2">
    <location>
        <begin position="272"/>
        <end position="291"/>
    </location>
</feature>
<feature type="transmembrane region" description="Helical" evidence="2">
    <location>
        <begin position="93"/>
        <end position="111"/>
    </location>
</feature>
<dbReference type="PANTHER" id="PTHR22911">
    <property type="entry name" value="ACYL-MALONYL CONDENSING ENZYME-RELATED"/>
    <property type="match status" value="1"/>
</dbReference>
<dbReference type="STRING" id="59922.P9303_12541"/>
<feature type="transmembrane region" description="Helical" evidence="2">
    <location>
        <begin position="156"/>
        <end position="173"/>
    </location>
</feature>
<dbReference type="Proteomes" id="UP000002274">
    <property type="component" value="Chromosome"/>
</dbReference>
<dbReference type="SUPFAM" id="SSF103481">
    <property type="entry name" value="Multidrug resistance efflux transporter EmrE"/>
    <property type="match status" value="2"/>
</dbReference>
<feature type="transmembrane region" description="Helical" evidence="2">
    <location>
        <begin position="185"/>
        <end position="203"/>
    </location>
</feature>
<feature type="transmembrane region" description="Helical" evidence="2">
    <location>
        <begin position="37"/>
        <end position="55"/>
    </location>
</feature>
<evidence type="ECO:0000259" key="3">
    <source>
        <dbReference type="Pfam" id="PF00892"/>
    </source>
</evidence>
<dbReference type="Gene3D" id="1.10.3730.20">
    <property type="match status" value="1"/>
</dbReference>
<dbReference type="RefSeq" id="WP_011825900.1">
    <property type="nucleotide sequence ID" value="NC_008820.1"/>
</dbReference>
<sequence length="293" mass="31473">MVVGVLAALCGSLAWTLSSSLWRSIKTSLTAWQLNGLKIVIATLFLCPVLLFLPWSEQTNGLMLLMASGALGIALGDSFYFAALRRLGTRRTLTIEALGPLLASFYGMTFLAEIINLKSWFGAILVATSVVIAAFQQPPEKGGSDNRHFSAQRLGLLFALSGVICGVSGAALSRQVLLLGQITPLQSAAIRLLGGLVLIIPWLRKCIRPIPYPRPSQIRWPRILFATLLGTNLGIILQQLALQKLPLGTGVTLLSSSPVMALLLCRYEGDRLRLGGIAASFMAVFGIWLAVTS</sequence>
<proteinExistence type="inferred from homology"/>
<dbReference type="InterPro" id="IPR037185">
    <property type="entry name" value="EmrE-like"/>
</dbReference>
<dbReference type="EMBL" id="CP000554">
    <property type="protein sequence ID" value="ABM78002.1"/>
    <property type="molecule type" value="Genomic_DNA"/>
</dbReference>
<comment type="similarity">
    <text evidence="1">Belongs to the EamA transporter family.</text>
</comment>
<keyword evidence="2" id="KW-0472">Membrane</keyword>
<feature type="domain" description="EamA" evidence="3">
    <location>
        <begin position="154"/>
        <end position="291"/>
    </location>
</feature>
<accession>A2C942</accession>
<gene>
    <name evidence="4" type="ordered locus">P9303_12541</name>
</gene>
<dbReference type="Pfam" id="PF00892">
    <property type="entry name" value="EamA"/>
    <property type="match status" value="2"/>
</dbReference>
<evidence type="ECO:0000256" key="2">
    <source>
        <dbReference type="SAM" id="Phobius"/>
    </source>
</evidence>
<feature type="transmembrane region" description="Helical" evidence="2">
    <location>
        <begin position="117"/>
        <end position="135"/>
    </location>
</feature>
<organism evidence="4 5">
    <name type="scientific">Prochlorococcus marinus (strain MIT 9303)</name>
    <dbReference type="NCBI Taxonomy" id="59922"/>
    <lineage>
        <taxon>Bacteria</taxon>
        <taxon>Bacillati</taxon>
        <taxon>Cyanobacteriota</taxon>
        <taxon>Cyanophyceae</taxon>
        <taxon>Synechococcales</taxon>
        <taxon>Prochlorococcaceae</taxon>
        <taxon>Prochlorococcus</taxon>
    </lineage>
</organism>
<reference evidence="4 5" key="1">
    <citation type="journal article" date="2007" name="PLoS Genet.">
        <title>Patterns and implications of gene gain and loss in the evolution of Prochlorococcus.</title>
        <authorList>
            <person name="Kettler G.C."/>
            <person name="Martiny A.C."/>
            <person name="Huang K."/>
            <person name="Zucker J."/>
            <person name="Coleman M.L."/>
            <person name="Rodrigue S."/>
            <person name="Chen F."/>
            <person name="Lapidus A."/>
            <person name="Ferriera S."/>
            <person name="Johnson J."/>
            <person name="Steglich C."/>
            <person name="Church G.M."/>
            <person name="Richardson P."/>
            <person name="Chisholm S.W."/>
        </authorList>
    </citation>
    <scope>NUCLEOTIDE SEQUENCE [LARGE SCALE GENOMIC DNA]</scope>
    <source>
        <strain evidence="4 5">MIT 9303</strain>
    </source>
</reference>
<dbReference type="BioCyc" id="PMAR59922:G1G80-1090-MONOMER"/>
<feature type="transmembrane region" description="Helical" evidence="2">
    <location>
        <begin position="247"/>
        <end position="265"/>
    </location>
</feature>
<name>A2C942_PROM3</name>
<protein>
    <submittedName>
        <fullName evidence="4">Integral membrane protein, DUF6</fullName>
    </submittedName>
</protein>
<dbReference type="HOGENOM" id="CLU_058789_2_0_3"/>
<evidence type="ECO:0000313" key="5">
    <source>
        <dbReference type="Proteomes" id="UP000002274"/>
    </source>
</evidence>
<feature type="transmembrane region" description="Helical" evidence="2">
    <location>
        <begin position="6"/>
        <end position="25"/>
    </location>
</feature>
<keyword evidence="2" id="KW-1133">Transmembrane helix</keyword>
<keyword evidence="2" id="KW-0812">Transmembrane</keyword>